<reference evidence="2 3" key="1">
    <citation type="submission" date="2020-08" db="EMBL/GenBank/DDBJ databases">
        <title>Sequencing the genomes of 1000 actinobacteria strains.</title>
        <authorList>
            <person name="Klenk H.-P."/>
        </authorList>
    </citation>
    <scope>NUCLEOTIDE SEQUENCE [LARGE SCALE GENOMIC DNA]</scope>
    <source>
        <strain evidence="2 3">DSM 45486</strain>
    </source>
</reference>
<keyword evidence="3" id="KW-1185">Reference proteome</keyword>
<dbReference type="Pfam" id="PF00881">
    <property type="entry name" value="Nitroreductase"/>
    <property type="match status" value="1"/>
</dbReference>
<dbReference type="Gene3D" id="3.40.109.10">
    <property type="entry name" value="NADH Oxidase"/>
    <property type="match status" value="1"/>
</dbReference>
<dbReference type="PANTHER" id="PTHR43745:SF2">
    <property type="entry name" value="NITROREDUCTASE MJ1384-RELATED"/>
    <property type="match status" value="1"/>
</dbReference>
<dbReference type="PANTHER" id="PTHR43745">
    <property type="entry name" value="NITROREDUCTASE MJ1384-RELATED"/>
    <property type="match status" value="1"/>
</dbReference>
<dbReference type="NCBIfam" id="TIGR03605">
    <property type="entry name" value="antibiot_sagB"/>
    <property type="match status" value="1"/>
</dbReference>
<dbReference type="RefSeq" id="WP_184923704.1">
    <property type="nucleotide sequence ID" value="NZ_JACHMO010000001.1"/>
</dbReference>
<sequence length="306" mass="33465">MAEPTRPDDVLLTLATRTNSYRAVTPAFTSTAFRSPIDRYGHLDFCGPPQVAEEFLISTRLDRHDREVPHAVGEYLDERFVPVVALVDTEDVPVPDRVELPPSVELRAPLGRVIGDRRSARAFGGGAVPFGELATLVRAAAGVTREPDGERMPGRAAPSGGGLYPVELWVLALDVTDLARGVYRYAPRLDVFERCHDERVVEDFLTEGLIDVGDEDPSRGAAAIVALVARPWRSMRKYGPRGLRLVLHEVGAMSEHLHLAGTALGLASTDWSSFYDGPANRCLGLDGLRHVLLHTVLVGRPHTRAE</sequence>
<dbReference type="Proteomes" id="UP000552097">
    <property type="component" value="Unassembled WGS sequence"/>
</dbReference>
<proteinExistence type="predicted"/>
<dbReference type="EMBL" id="JACHMO010000001">
    <property type="protein sequence ID" value="MBB5805287.1"/>
    <property type="molecule type" value="Genomic_DNA"/>
</dbReference>
<evidence type="ECO:0000313" key="3">
    <source>
        <dbReference type="Proteomes" id="UP000552097"/>
    </source>
</evidence>
<evidence type="ECO:0000313" key="2">
    <source>
        <dbReference type="EMBL" id="MBB5805287.1"/>
    </source>
</evidence>
<dbReference type="InterPro" id="IPR000415">
    <property type="entry name" value="Nitroreductase-like"/>
</dbReference>
<protein>
    <submittedName>
        <fullName evidence="2">SagB-type dehydrogenase family enzyme</fullName>
    </submittedName>
</protein>
<organism evidence="2 3">
    <name type="scientific">Saccharothrix ecbatanensis</name>
    <dbReference type="NCBI Taxonomy" id="1105145"/>
    <lineage>
        <taxon>Bacteria</taxon>
        <taxon>Bacillati</taxon>
        <taxon>Actinomycetota</taxon>
        <taxon>Actinomycetes</taxon>
        <taxon>Pseudonocardiales</taxon>
        <taxon>Pseudonocardiaceae</taxon>
        <taxon>Saccharothrix</taxon>
    </lineage>
</organism>
<dbReference type="AlphaFoldDB" id="A0A7W9M2S7"/>
<dbReference type="InterPro" id="IPR052544">
    <property type="entry name" value="Bacteriocin_Proc_Enz"/>
</dbReference>
<evidence type="ECO:0000259" key="1">
    <source>
        <dbReference type="Pfam" id="PF00881"/>
    </source>
</evidence>
<feature type="domain" description="Nitroreductase" evidence="1">
    <location>
        <begin position="115"/>
        <end position="299"/>
    </location>
</feature>
<accession>A0A7W9M2S7</accession>
<gene>
    <name evidence="2" type="ORF">F4560_005055</name>
</gene>
<dbReference type="GO" id="GO:0016491">
    <property type="term" value="F:oxidoreductase activity"/>
    <property type="evidence" value="ECO:0007669"/>
    <property type="project" value="InterPro"/>
</dbReference>
<dbReference type="InterPro" id="IPR029479">
    <property type="entry name" value="Nitroreductase"/>
</dbReference>
<dbReference type="InterPro" id="IPR020051">
    <property type="entry name" value="SagB-type_dehydrogenase"/>
</dbReference>
<name>A0A7W9M2S7_9PSEU</name>
<comment type="caution">
    <text evidence="2">The sequence shown here is derived from an EMBL/GenBank/DDBJ whole genome shotgun (WGS) entry which is preliminary data.</text>
</comment>
<dbReference type="SUPFAM" id="SSF55469">
    <property type="entry name" value="FMN-dependent nitroreductase-like"/>
    <property type="match status" value="1"/>
</dbReference>
<dbReference type="CDD" id="cd02142">
    <property type="entry name" value="McbC_SagB-like_oxidoreductase"/>
    <property type="match status" value="1"/>
</dbReference>